<organism evidence="2 3">
    <name type="scientific">Cupriavidus basilensis</name>
    <dbReference type="NCBI Taxonomy" id="68895"/>
    <lineage>
        <taxon>Bacteria</taxon>
        <taxon>Pseudomonadati</taxon>
        <taxon>Pseudomonadota</taxon>
        <taxon>Betaproteobacteria</taxon>
        <taxon>Burkholderiales</taxon>
        <taxon>Burkholderiaceae</taxon>
        <taxon>Cupriavidus</taxon>
    </lineage>
</organism>
<protein>
    <submittedName>
        <fullName evidence="2">Formylglycine-generating enzyme family protein</fullName>
    </submittedName>
</protein>
<dbReference type="Pfam" id="PF03781">
    <property type="entry name" value="FGE-sulfatase"/>
    <property type="match status" value="1"/>
</dbReference>
<dbReference type="InterPro" id="IPR042095">
    <property type="entry name" value="SUMF_sf"/>
</dbReference>
<feature type="domain" description="Sulfatase-modifying factor enzyme-like" evidence="1">
    <location>
        <begin position="43"/>
        <end position="179"/>
    </location>
</feature>
<dbReference type="PANTHER" id="PTHR23150:SF19">
    <property type="entry name" value="FORMYLGLYCINE-GENERATING ENZYME"/>
    <property type="match status" value="1"/>
</dbReference>
<evidence type="ECO:0000313" key="2">
    <source>
        <dbReference type="EMBL" id="MDF3839274.1"/>
    </source>
</evidence>
<name>A0ABT6B3H4_9BURK</name>
<proteinExistence type="predicted"/>
<dbReference type="EMBL" id="JARJLM010000668">
    <property type="protein sequence ID" value="MDF3839274.1"/>
    <property type="molecule type" value="Genomic_DNA"/>
</dbReference>
<feature type="non-terminal residue" evidence="2">
    <location>
        <position position="192"/>
    </location>
</feature>
<dbReference type="Proteomes" id="UP001216674">
    <property type="component" value="Unassembled WGS sequence"/>
</dbReference>
<dbReference type="RefSeq" id="WP_276269025.1">
    <property type="nucleotide sequence ID" value="NZ_JARJLM010000668.1"/>
</dbReference>
<comment type="caution">
    <text evidence="2">The sequence shown here is derived from an EMBL/GenBank/DDBJ whole genome shotgun (WGS) entry which is preliminary data.</text>
</comment>
<reference evidence="2 3" key="1">
    <citation type="submission" date="2023-03" db="EMBL/GenBank/DDBJ databases">
        <title>Draft assemblies of triclosan tolerant bacteria isolated from returned activated sludge.</title>
        <authorList>
            <person name="Van Hamelsveld S."/>
        </authorList>
    </citation>
    <scope>NUCLEOTIDE SEQUENCE [LARGE SCALE GENOMIC DNA]</scope>
    <source>
        <strain evidence="2 3">GW210010_S58</strain>
    </source>
</reference>
<dbReference type="InterPro" id="IPR051043">
    <property type="entry name" value="Sulfatase_Mod_Factor_Kinase"/>
</dbReference>
<dbReference type="InterPro" id="IPR005532">
    <property type="entry name" value="SUMF_dom"/>
</dbReference>
<sequence length="192" mass="21515">MSKDPGENAPHLEQPAALRAELMALAEGDIGDRVSKLKGKVLKDLVYVEGGSFMMGDFGPWWSPEKLYYTSRLDNKPPHQVTLTGYSLSRYKTTYAEFDVYADATGQTRAGMEVRPGYEALQGNNRHPLVPAGVYWQRAKDYCLWLGKQTGVAFDLPTEAQWEYAARSRGQNFIWATDNGHMDKGRNMASAE</sequence>
<evidence type="ECO:0000259" key="1">
    <source>
        <dbReference type="Pfam" id="PF03781"/>
    </source>
</evidence>
<dbReference type="InterPro" id="IPR016187">
    <property type="entry name" value="CTDL_fold"/>
</dbReference>
<dbReference type="PANTHER" id="PTHR23150">
    <property type="entry name" value="SULFATASE MODIFYING FACTOR 1, 2"/>
    <property type="match status" value="1"/>
</dbReference>
<accession>A0ABT6B3H4</accession>
<gene>
    <name evidence="2" type="ORF">P3W85_41015</name>
</gene>
<dbReference type="SUPFAM" id="SSF56436">
    <property type="entry name" value="C-type lectin-like"/>
    <property type="match status" value="1"/>
</dbReference>
<evidence type="ECO:0000313" key="3">
    <source>
        <dbReference type="Proteomes" id="UP001216674"/>
    </source>
</evidence>
<dbReference type="Gene3D" id="3.90.1580.10">
    <property type="entry name" value="paralog of FGE (formylglycine-generating enzyme)"/>
    <property type="match status" value="1"/>
</dbReference>
<keyword evidence="3" id="KW-1185">Reference proteome</keyword>